<proteinExistence type="predicted"/>
<protein>
    <recommendedName>
        <fullName evidence="3">F-box-like domain protein</fullName>
    </recommendedName>
</protein>
<sequence length="380" mass="43467">MCLADVAHLEVLEERLLADDTPDSLSVPIHVQCLKLSGRIRYIDIHYFDNIIPKLTRLRCLYWELEFMPKNFRWFSACPGLKSVHLLPRIPDDTNDMWMERHHRLLRFTNLTHFSLQSSILPRGFNEDDDQRIEPLAAFLRSSPNLESIVLNIEGAHRPYSPTLIIERLGSEFVFPQLHTFHVLGDADPGWSEFISTPTHPLRAFLARHPTIQDFGIGYSLEVVSRDGMDPNELSRLLPSVKHLACPMFVCEVVVISKLAIQLESLAMIISNMSLGEPDATPFDLLLEVMTEDSLPNLRKLAIWDDFSSYSLRAEVLESFFLAAKRLEELEFRLYVDDFVSFKSNQSRSGLYTYFSGRVLVRSQRGKEFAAVKVGPGTNV</sequence>
<comment type="caution">
    <text evidence="1">The sequence shown here is derived from an EMBL/GenBank/DDBJ whole genome shotgun (WGS) entry which is preliminary data.</text>
</comment>
<keyword evidence="2" id="KW-1185">Reference proteome</keyword>
<evidence type="ECO:0008006" key="3">
    <source>
        <dbReference type="Google" id="ProtNLM"/>
    </source>
</evidence>
<dbReference type="SUPFAM" id="SSF52047">
    <property type="entry name" value="RNI-like"/>
    <property type="match status" value="1"/>
</dbReference>
<evidence type="ECO:0000313" key="2">
    <source>
        <dbReference type="Proteomes" id="UP000027456"/>
    </source>
</evidence>
<name>A0A074RTC2_9AGAM</name>
<reference evidence="1 2" key="1">
    <citation type="submission" date="2013-12" db="EMBL/GenBank/DDBJ databases">
        <authorList>
            <person name="Cubeta M."/>
            <person name="Pakala S."/>
            <person name="Fedorova N."/>
            <person name="Thomas E."/>
            <person name="Dean R."/>
            <person name="Jabaji S."/>
            <person name="Neate S."/>
            <person name="Toda T."/>
            <person name="Tavantzis S."/>
            <person name="Vilgalys R."/>
            <person name="Bharathan N."/>
            <person name="Pakala S."/>
            <person name="Losada L.S."/>
            <person name="Zafar N."/>
            <person name="Nierman W."/>
        </authorList>
    </citation>
    <scope>NUCLEOTIDE SEQUENCE [LARGE SCALE GENOMIC DNA]</scope>
    <source>
        <strain evidence="1 2">123E</strain>
    </source>
</reference>
<dbReference type="OrthoDB" id="3141740at2759"/>
<accession>A0A074RTC2</accession>
<evidence type="ECO:0000313" key="1">
    <source>
        <dbReference type="EMBL" id="KEP47918.1"/>
    </source>
</evidence>
<dbReference type="Proteomes" id="UP000027456">
    <property type="component" value="Unassembled WGS sequence"/>
</dbReference>
<gene>
    <name evidence="1" type="ORF">V565_139420</name>
</gene>
<dbReference type="HOGENOM" id="CLU_048158_0_0_1"/>
<dbReference type="AlphaFoldDB" id="A0A074RTC2"/>
<dbReference type="EMBL" id="AZST01000618">
    <property type="protein sequence ID" value="KEP47918.1"/>
    <property type="molecule type" value="Genomic_DNA"/>
</dbReference>
<organism evidence="1 2">
    <name type="scientific">Rhizoctonia solani 123E</name>
    <dbReference type="NCBI Taxonomy" id="1423351"/>
    <lineage>
        <taxon>Eukaryota</taxon>
        <taxon>Fungi</taxon>
        <taxon>Dikarya</taxon>
        <taxon>Basidiomycota</taxon>
        <taxon>Agaricomycotina</taxon>
        <taxon>Agaricomycetes</taxon>
        <taxon>Cantharellales</taxon>
        <taxon>Ceratobasidiaceae</taxon>
        <taxon>Rhizoctonia</taxon>
    </lineage>
</organism>